<dbReference type="GO" id="GO:0008234">
    <property type="term" value="F:cysteine-type peptidase activity"/>
    <property type="evidence" value="ECO:0007669"/>
    <property type="project" value="UniProtKB-KW"/>
</dbReference>
<evidence type="ECO:0000313" key="9">
    <source>
        <dbReference type="Proteomes" id="UP000230551"/>
    </source>
</evidence>
<keyword evidence="3" id="KW-0378">Hydrolase</keyword>
<accession>A0A2G5PDW4</accession>
<dbReference type="OrthoDB" id="4771638at2"/>
<feature type="signal peptide" evidence="6">
    <location>
        <begin position="1"/>
        <end position="21"/>
    </location>
</feature>
<feature type="compositionally biased region" description="Low complexity" evidence="5">
    <location>
        <begin position="60"/>
        <end position="89"/>
    </location>
</feature>
<sequence>MKRAYALVAAAIMLVSLPGIASADSYRSPANQQAIAQVIQRGLSQRGVPFVYGGGDINGPTKARAQTPTAPAAAAPGAQGAPQLGPGQTDASVLNPAPAPTLQIPGLNLGNTPAAPAVPDVAGFDASGLMVYSYAGAGIKLPRSSGDQYKVGQKVLPSQALPGDLLFYGPEGTQSVAMFLGNAQMLEVGSAGVTVSPVRTNDMTPYLVRIIA</sequence>
<reference evidence="8 9" key="1">
    <citation type="journal article" date="2017" name="Infect. Genet. Evol.">
        <title>The new phylogeny of the genus Mycobacterium: The old and the news.</title>
        <authorList>
            <person name="Tortoli E."/>
            <person name="Fedrizzi T."/>
            <person name="Meehan C.J."/>
            <person name="Trovato A."/>
            <person name="Grottola A."/>
            <person name="Giacobazzi E."/>
            <person name="Serpini G.F."/>
            <person name="Tagliazucchi S."/>
            <person name="Fabio A."/>
            <person name="Bettua C."/>
            <person name="Bertorelli R."/>
            <person name="Frascaro F."/>
            <person name="De Sanctis V."/>
            <person name="Pecorari M."/>
            <person name="Jousson O."/>
            <person name="Segata N."/>
            <person name="Cirillo D.M."/>
        </authorList>
    </citation>
    <scope>NUCLEOTIDE SEQUENCE [LARGE SCALE GENOMIC DNA]</scope>
    <source>
        <strain evidence="8 9">CIP1034565</strain>
    </source>
</reference>
<dbReference type="EMBL" id="PDCN02000004">
    <property type="protein sequence ID" value="PIB76522.1"/>
    <property type="molecule type" value="Genomic_DNA"/>
</dbReference>
<evidence type="ECO:0000256" key="1">
    <source>
        <dbReference type="ARBA" id="ARBA00007074"/>
    </source>
</evidence>
<dbReference type="RefSeq" id="WP_090593086.1">
    <property type="nucleotide sequence ID" value="NZ_CP104302.1"/>
</dbReference>
<evidence type="ECO:0000313" key="8">
    <source>
        <dbReference type="EMBL" id="PIB76522.1"/>
    </source>
</evidence>
<dbReference type="NCBIfam" id="NF033743">
    <property type="entry name" value="NlpC_inact_RipD"/>
    <property type="match status" value="1"/>
</dbReference>
<dbReference type="Pfam" id="PF00877">
    <property type="entry name" value="NLPC_P60"/>
    <property type="match status" value="1"/>
</dbReference>
<dbReference type="Gene3D" id="3.90.1720.10">
    <property type="entry name" value="endopeptidase domain like (from Nostoc punctiforme)"/>
    <property type="match status" value="1"/>
</dbReference>
<dbReference type="AlphaFoldDB" id="A0A2G5PDW4"/>
<evidence type="ECO:0000256" key="2">
    <source>
        <dbReference type="ARBA" id="ARBA00022670"/>
    </source>
</evidence>
<gene>
    <name evidence="8" type="ORF">CQY22_005215</name>
</gene>
<dbReference type="InterPro" id="IPR051794">
    <property type="entry name" value="PG_Endopeptidase_C40"/>
</dbReference>
<dbReference type="STRING" id="85968.GCA_900073015_03579"/>
<evidence type="ECO:0000256" key="6">
    <source>
        <dbReference type="SAM" id="SignalP"/>
    </source>
</evidence>
<evidence type="ECO:0000256" key="3">
    <source>
        <dbReference type="ARBA" id="ARBA00022801"/>
    </source>
</evidence>
<dbReference type="InterPro" id="IPR038765">
    <property type="entry name" value="Papain-like_cys_pep_sf"/>
</dbReference>
<dbReference type="GO" id="GO:0006508">
    <property type="term" value="P:proteolysis"/>
    <property type="evidence" value="ECO:0007669"/>
    <property type="project" value="UniProtKB-KW"/>
</dbReference>
<comment type="caution">
    <text evidence="8">The sequence shown here is derived from an EMBL/GenBank/DDBJ whole genome shotgun (WGS) entry which is preliminary data.</text>
</comment>
<proteinExistence type="inferred from homology"/>
<dbReference type="InterPro" id="IPR000064">
    <property type="entry name" value="NLP_P60_dom"/>
</dbReference>
<evidence type="ECO:0000259" key="7">
    <source>
        <dbReference type="PROSITE" id="PS51935"/>
    </source>
</evidence>
<feature type="chain" id="PRO_5038916383" evidence="6">
    <location>
        <begin position="22"/>
        <end position="212"/>
    </location>
</feature>
<dbReference type="PANTHER" id="PTHR47359">
    <property type="entry name" value="PEPTIDOGLYCAN DL-ENDOPEPTIDASE CWLO"/>
    <property type="match status" value="1"/>
</dbReference>
<keyword evidence="9" id="KW-1185">Reference proteome</keyword>
<dbReference type="SUPFAM" id="SSF54001">
    <property type="entry name" value="Cysteine proteinases"/>
    <property type="match status" value="1"/>
</dbReference>
<keyword evidence="2" id="KW-0645">Protease</keyword>
<dbReference type="PANTHER" id="PTHR47359:SF3">
    <property type="entry name" value="NLP_P60 DOMAIN-CONTAINING PROTEIN-RELATED"/>
    <property type="match status" value="1"/>
</dbReference>
<organism evidence="8 9">
    <name type="scientific">Mycolicibacterium brumae</name>
    <dbReference type="NCBI Taxonomy" id="85968"/>
    <lineage>
        <taxon>Bacteria</taxon>
        <taxon>Bacillati</taxon>
        <taxon>Actinomycetota</taxon>
        <taxon>Actinomycetes</taxon>
        <taxon>Mycobacteriales</taxon>
        <taxon>Mycobacteriaceae</taxon>
        <taxon>Mycolicibacterium</taxon>
    </lineage>
</organism>
<protein>
    <submittedName>
        <fullName evidence="8">NlpC/P60 family protein</fullName>
    </submittedName>
</protein>
<evidence type="ECO:0000256" key="4">
    <source>
        <dbReference type="ARBA" id="ARBA00022807"/>
    </source>
</evidence>
<dbReference type="PROSITE" id="PS51935">
    <property type="entry name" value="NLPC_P60"/>
    <property type="match status" value="1"/>
</dbReference>
<feature type="region of interest" description="Disordered" evidence="5">
    <location>
        <begin position="59"/>
        <end position="97"/>
    </location>
</feature>
<comment type="similarity">
    <text evidence="1">Belongs to the peptidase C40 family.</text>
</comment>
<dbReference type="Proteomes" id="UP000230551">
    <property type="component" value="Unassembled WGS sequence"/>
</dbReference>
<name>A0A2G5PDW4_9MYCO</name>
<evidence type="ECO:0000256" key="5">
    <source>
        <dbReference type="SAM" id="MobiDB-lite"/>
    </source>
</evidence>
<keyword evidence="6" id="KW-0732">Signal</keyword>
<keyword evidence="4" id="KW-0788">Thiol protease</keyword>
<feature type="domain" description="NlpC/P60" evidence="7">
    <location>
        <begin position="87"/>
        <end position="212"/>
    </location>
</feature>